<reference evidence="1" key="1">
    <citation type="submission" date="2021-05" db="EMBL/GenBank/DDBJ databases">
        <authorList>
            <person name="Pan Q."/>
            <person name="Jouanno E."/>
            <person name="Zahm M."/>
            <person name="Klopp C."/>
            <person name="Cabau C."/>
            <person name="Louis A."/>
            <person name="Berthelot C."/>
            <person name="Parey E."/>
            <person name="Roest Crollius H."/>
            <person name="Montfort J."/>
            <person name="Robinson-Rechavi M."/>
            <person name="Bouchez O."/>
            <person name="Lampietro C."/>
            <person name="Lopez Roques C."/>
            <person name="Donnadieu C."/>
            <person name="Postlethwait J."/>
            <person name="Bobe J."/>
            <person name="Dillon D."/>
            <person name="Chandos A."/>
            <person name="von Hippel F."/>
            <person name="Guiguen Y."/>
        </authorList>
    </citation>
    <scope>NUCLEOTIDE SEQUENCE</scope>
    <source>
        <strain evidence="1">YG-Jan2019</strain>
    </source>
</reference>
<dbReference type="Proteomes" id="UP001157502">
    <property type="component" value="Chromosome 30"/>
</dbReference>
<proteinExistence type="predicted"/>
<evidence type="ECO:0000313" key="1">
    <source>
        <dbReference type="EMBL" id="KAJ7989027.1"/>
    </source>
</evidence>
<organism evidence="1 2">
    <name type="scientific">Dallia pectoralis</name>
    <name type="common">Alaska blackfish</name>
    <dbReference type="NCBI Taxonomy" id="75939"/>
    <lineage>
        <taxon>Eukaryota</taxon>
        <taxon>Metazoa</taxon>
        <taxon>Chordata</taxon>
        <taxon>Craniata</taxon>
        <taxon>Vertebrata</taxon>
        <taxon>Euteleostomi</taxon>
        <taxon>Actinopterygii</taxon>
        <taxon>Neopterygii</taxon>
        <taxon>Teleostei</taxon>
        <taxon>Protacanthopterygii</taxon>
        <taxon>Esociformes</taxon>
        <taxon>Umbridae</taxon>
        <taxon>Dallia</taxon>
    </lineage>
</organism>
<name>A0ACC2FCN5_DALPE</name>
<accession>A0ACC2FCN5</accession>
<evidence type="ECO:0000313" key="2">
    <source>
        <dbReference type="Proteomes" id="UP001157502"/>
    </source>
</evidence>
<sequence>MNIAITAVIVIATVVGTLGVLVAAPAAFEGIYYGAPDIAVNSLAAGLMAYTATASGGAAALLHAAGAAGLTASATAAAAGVGGVVGGEVGETAFAVTVAVGGAVGYVASLFT</sequence>
<gene>
    <name evidence="1" type="ORF">DPEC_G00315290</name>
</gene>
<comment type="caution">
    <text evidence="1">The sequence shown here is derived from an EMBL/GenBank/DDBJ whole genome shotgun (WGS) entry which is preliminary data.</text>
</comment>
<keyword evidence="2" id="KW-1185">Reference proteome</keyword>
<dbReference type="EMBL" id="CM055757">
    <property type="protein sequence ID" value="KAJ7989027.1"/>
    <property type="molecule type" value="Genomic_DNA"/>
</dbReference>
<protein>
    <submittedName>
        <fullName evidence="1">Uncharacterized protein</fullName>
    </submittedName>
</protein>